<organism evidence="6">
    <name type="scientific">Strongyloides stercoralis</name>
    <name type="common">Threadworm</name>
    <dbReference type="NCBI Taxonomy" id="6248"/>
    <lineage>
        <taxon>Eukaryota</taxon>
        <taxon>Metazoa</taxon>
        <taxon>Ecdysozoa</taxon>
        <taxon>Nematoda</taxon>
        <taxon>Chromadorea</taxon>
        <taxon>Rhabditida</taxon>
        <taxon>Tylenchina</taxon>
        <taxon>Panagrolaimomorpha</taxon>
        <taxon>Strongyloidoidea</taxon>
        <taxon>Strongyloididae</taxon>
        <taxon>Strongyloides</taxon>
    </lineage>
</organism>
<evidence type="ECO:0000313" key="5">
    <source>
        <dbReference type="Proteomes" id="UP000035681"/>
    </source>
</evidence>
<dbReference type="Proteomes" id="UP000035681">
    <property type="component" value="Unplaced"/>
</dbReference>
<evidence type="ECO:0000259" key="4">
    <source>
        <dbReference type="Pfam" id="PF24842"/>
    </source>
</evidence>
<protein>
    <submittedName>
        <fullName evidence="6 7">Ubiquitin fusion degradation protein 1 homolog</fullName>
    </submittedName>
</protein>
<accession>A0A0K0E0F8</accession>
<dbReference type="InterPro" id="IPR055417">
    <property type="entry name" value="UFD1_N1"/>
</dbReference>
<dbReference type="GO" id="GO:0034098">
    <property type="term" value="C:VCP-NPL4-UFD1 AAA ATPase complex"/>
    <property type="evidence" value="ECO:0007669"/>
    <property type="project" value="TreeGrafter"/>
</dbReference>
<dbReference type="AlphaFoldDB" id="A0A0K0E0F8"/>
<reference evidence="6" key="1">
    <citation type="submission" date="2015-08" db="UniProtKB">
        <authorList>
            <consortium name="WormBaseParasite"/>
        </authorList>
    </citation>
    <scope>IDENTIFICATION</scope>
</reference>
<dbReference type="InterPro" id="IPR042299">
    <property type="entry name" value="Ufd1-like_Nn"/>
</dbReference>
<name>A0A0K0E0F8_STRER</name>
<feature type="domain" description="Ubiquitin fusion degradation protein UFD1 N-terminal subdomain 2" evidence="4">
    <location>
        <begin position="119"/>
        <end position="193"/>
    </location>
</feature>
<dbReference type="Gene3D" id="3.10.330.10">
    <property type="match status" value="1"/>
</dbReference>
<dbReference type="Pfam" id="PF03152">
    <property type="entry name" value="UFD1_N1"/>
    <property type="match status" value="1"/>
</dbReference>
<dbReference type="Pfam" id="PF24842">
    <property type="entry name" value="UFD1_N2"/>
    <property type="match status" value="1"/>
</dbReference>
<dbReference type="STRING" id="6248.A0A0K0E0F8"/>
<dbReference type="WBParaSite" id="SSTP_0000297100.1">
    <property type="protein sequence ID" value="SSTP_0000297100.1"/>
    <property type="gene ID" value="SSTP_0000297100"/>
</dbReference>
<evidence type="ECO:0000313" key="7">
    <source>
        <dbReference type="WBParaSite" id="TCONS_00002002.p1"/>
    </source>
</evidence>
<dbReference type="InterPro" id="IPR004854">
    <property type="entry name" value="Ufd1-like"/>
</dbReference>
<dbReference type="Gene3D" id="2.40.40.50">
    <property type="entry name" value="Ubiquitin fusion degradation protein UFD1, N-terminal domain"/>
    <property type="match status" value="1"/>
</dbReference>
<dbReference type="GO" id="GO:0031593">
    <property type="term" value="F:polyubiquitin modification-dependent protein binding"/>
    <property type="evidence" value="ECO:0007669"/>
    <property type="project" value="TreeGrafter"/>
</dbReference>
<evidence type="ECO:0000313" key="6">
    <source>
        <dbReference type="WBParaSite" id="SSTP_0000297100.1"/>
    </source>
</evidence>
<dbReference type="PANTHER" id="PTHR12555">
    <property type="entry name" value="UBIQUITIN FUSION DEGRADATON PROTEIN 1"/>
    <property type="match status" value="1"/>
</dbReference>
<feature type="domain" description="Ubiquitin fusion degradation protein UFD1 N-terminal subdomain 1" evidence="3">
    <location>
        <begin position="19"/>
        <end position="117"/>
    </location>
</feature>
<dbReference type="InterPro" id="IPR055418">
    <property type="entry name" value="UFD1_N2"/>
</dbReference>
<evidence type="ECO:0000259" key="3">
    <source>
        <dbReference type="Pfam" id="PF03152"/>
    </source>
</evidence>
<dbReference type="PANTHER" id="PTHR12555:SF13">
    <property type="entry name" value="UBIQUITIN RECOGNITION FACTOR IN ER-ASSOCIATED DEGRADATION PROTEIN 1"/>
    <property type="match status" value="1"/>
</dbReference>
<keyword evidence="5" id="KW-1185">Reference proteome</keyword>
<evidence type="ECO:0000256" key="2">
    <source>
        <dbReference type="ARBA" id="ARBA00022786"/>
    </source>
</evidence>
<dbReference type="WBParaSite" id="TCONS_00002002.p1">
    <property type="protein sequence ID" value="TCONS_00002002.p1"/>
    <property type="gene ID" value="XLOC_001905"/>
</dbReference>
<proteinExistence type="inferred from homology"/>
<dbReference type="GO" id="GO:0036503">
    <property type="term" value="P:ERAD pathway"/>
    <property type="evidence" value="ECO:0007669"/>
    <property type="project" value="TreeGrafter"/>
</dbReference>
<sequence length="307" mass="35684">MYRGNVDLINMISRAYNADLRCFSMRHYPFCEKEKANQYNYSGKIFLPASALDHLMNSSIEYPMMFKIKNKETREFTHCGVMEFTAEEGKIYLPIWMMRQLKLNEGVIINIKYVSLPRATYAKLQPQSTDFLEISDPRAVLERELAKYSCFTINDKITFRYNDTDYEVSVVELKPSNAVCVVECDINVDFAPPVGYVEPEKHETSIDMPDAPDLPSLKEAESRSFYGNGFRLDGKSKKRNTTTNCTEYKMKALPELVVNEAYTPGKLNFIKYNYTNRIILEKNIEEYNKKILEDGFNSRGQKLRQKK</sequence>
<comment type="similarity">
    <text evidence="1">Belongs to the UFD1 family.</text>
</comment>
<evidence type="ECO:0000256" key="1">
    <source>
        <dbReference type="ARBA" id="ARBA00006043"/>
    </source>
</evidence>
<dbReference type="GO" id="GO:0006511">
    <property type="term" value="P:ubiquitin-dependent protein catabolic process"/>
    <property type="evidence" value="ECO:0007669"/>
    <property type="project" value="InterPro"/>
</dbReference>
<keyword evidence="2" id="KW-0833">Ubl conjugation pathway</keyword>